<dbReference type="AlphaFoldDB" id="A0A6H1U5U7"/>
<geneLocation type="chloroplast" evidence="9"/>
<accession>A0A6H1U5U7</accession>
<dbReference type="Gene3D" id="3.30.300.20">
    <property type="match status" value="1"/>
</dbReference>
<evidence type="ECO:0000256" key="5">
    <source>
        <dbReference type="HAMAP-Rule" id="MF_01309"/>
    </source>
</evidence>
<dbReference type="EMBL" id="MN701587">
    <property type="protein sequence ID" value="QIZ74224.1"/>
    <property type="molecule type" value="Genomic_DNA"/>
</dbReference>
<proteinExistence type="inferred from homology"/>
<evidence type="ECO:0000256" key="6">
    <source>
        <dbReference type="RuleBase" id="RU003624"/>
    </source>
</evidence>
<dbReference type="InterPro" id="IPR015946">
    <property type="entry name" value="KH_dom-like_a/b"/>
</dbReference>
<keyword evidence="7 9" id="KW-0150">Chloroplast</keyword>
<dbReference type="GO" id="GO:0003723">
    <property type="term" value="F:RNA binding"/>
    <property type="evidence" value="ECO:0007669"/>
    <property type="project" value="InterPro"/>
</dbReference>
<comment type="subunit">
    <text evidence="5 7">Part of the 30S ribosomal subunit.</text>
</comment>
<dbReference type="RefSeq" id="YP_009773774.1">
    <property type="nucleotide sequence ID" value="NC_047431.1"/>
</dbReference>
<dbReference type="PANTHER" id="PTHR11760:SF19">
    <property type="entry name" value="SMALL RIBOSOMAL SUBUNIT PROTEIN US3C"/>
    <property type="match status" value="1"/>
</dbReference>
<dbReference type="InterPro" id="IPR001351">
    <property type="entry name" value="Ribosomal_uS3_C"/>
</dbReference>
<dbReference type="Gene3D" id="3.30.1140.32">
    <property type="entry name" value="Ribosomal protein S3, C-terminal domain"/>
    <property type="match status" value="1"/>
</dbReference>
<keyword evidence="2 5" id="KW-0689">Ribosomal protein</keyword>
<evidence type="ECO:0000256" key="2">
    <source>
        <dbReference type="ARBA" id="ARBA00022980"/>
    </source>
</evidence>
<dbReference type="SUPFAM" id="SSF54814">
    <property type="entry name" value="Prokaryotic type KH domain (KH-domain type II)"/>
    <property type="match status" value="1"/>
</dbReference>
<dbReference type="SUPFAM" id="SSF54821">
    <property type="entry name" value="Ribosomal protein S3 C-terminal domain"/>
    <property type="match status" value="1"/>
</dbReference>
<dbReference type="GO" id="GO:0022627">
    <property type="term" value="C:cytosolic small ribosomal subunit"/>
    <property type="evidence" value="ECO:0007669"/>
    <property type="project" value="TreeGrafter"/>
</dbReference>
<evidence type="ECO:0000259" key="8">
    <source>
        <dbReference type="Pfam" id="PF00189"/>
    </source>
</evidence>
<dbReference type="Pfam" id="PF00189">
    <property type="entry name" value="Ribosomal_S3_C"/>
    <property type="match status" value="1"/>
</dbReference>
<evidence type="ECO:0000313" key="9">
    <source>
        <dbReference type="EMBL" id="QIZ74224.1"/>
    </source>
</evidence>
<keyword evidence="3 5" id="KW-0687">Ribonucleoprotein</keyword>
<feature type="domain" description="Small ribosomal subunit protein uS3 C-terminal" evidence="8">
    <location>
        <begin position="822"/>
        <end position="905"/>
    </location>
</feature>
<dbReference type="NCBIfam" id="TIGR01009">
    <property type="entry name" value="rpsC_bact"/>
    <property type="match status" value="1"/>
</dbReference>
<dbReference type="GO" id="GO:0009507">
    <property type="term" value="C:chloroplast"/>
    <property type="evidence" value="ECO:0007669"/>
    <property type="project" value="UniProtKB-SubCell"/>
</dbReference>
<evidence type="ECO:0000256" key="3">
    <source>
        <dbReference type="ARBA" id="ARBA00023274"/>
    </source>
</evidence>
<comment type="similarity">
    <text evidence="1 5 6">Belongs to the universal ribosomal protein uS3 family.</text>
</comment>
<name>A0A6H1U5U7_9CHLO</name>
<dbReference type="GO" id="GO:0006412">
    <property type="term" value="P:translation"/>
    <property type="evidence" value="ECO:0007669"/>
    <property type="project" value="UniProtKB-UniRule"/>
</dbReference>
<dbReference type="PANTHER" id="PTHR11760">
    <property type="entry name" value="30S/40S RIBOSOMAL PROTEIN S3"/>
    <property type="match status" value="1"/>
</dbReference>
<organism evidence="9">
    <name type="scientific">Chaetophoropsis polyrhiza</name>
    <dbReference type="NCBI Taxonomy" id="2079440"/>
    <lineage>
        <taxon>Eukaryota</taxon>
        <taxon>Viridiplantae</taxon>
        <taxon>Chlorophyta</taxon>
        <taxon>core chlorophytes</taxon>
        <taxon>Chlorophyceae</taxon>
        <taxon>OCC clade</taxon>
        <taxon>Chaetophorales</taxon>
        <taxon>Chaetophoraceae</taxon>
        <taxon>Chaetophoropsis</taxon>
    </lineage>
</organism>
<dbReference type="InterPro" id="IPR057258">
    <property type="entry name" value="Ribosomal_uS3"/>
</dbReference>
<dbReference type="InterPro" id="IPR005704">
    <property type="entry name" value="Ribosomal_uS3_bac-typ"/>
</dbReference>
<dbReference type="InterPro" id="IPR036419">
    <property type="entry name" value="Ribosomal_S3_C_sf"/>
</dbReference>
<dbReference type="InterPro" id="IPR009019">
    <property type="entry name" value="KH_sf_prok-type"/>
</dbReference>
<dbReference type="InterPro" id="IPR018280">
    <property type="entry name" value="Ribosomal_uS3_CS"/>
</dbReference>
<comment type="subcellular location">
    <subcellularLocation>
        <location evidence="5 7">Plastid</location>
        <location evidence="5 7">Chloroplast</location>
    </subcellularLocation>
</comment>
<evidence type="ECO:0000256" key="7">
    <source>
        <dbReference type="RuleBase" id="RU003626"/>
    </source>
</evidence>
<sequence length="912" mass="105592">MGQKIHPYGYRVGITQPHSARWFANKYQYPQYVFEDFLLKQSLFKNLPIENLPRKRTEDKSETKLVQIKIERLIRNTIKVKLYVTSPENAQELFENIDFNNSKKNGLKSTKASSSPNLETKKQLNSFLLNIQKKTLHKKILQLQILKLKNLQSKLVMFKTLLNHGQTVDKTPRFSGKHVDSVLQASSNCGIINLNQRELNSLSVNSGIKPSALKLLSDLVTHKQKVLYLLTKFESSSTFYKTQLSKIKQLNLTGFTLLNKLSKVKFDKNKQMSDSTLSDSIKTELKKVLAKNVLRVRKLELQLDKNSKNVNISLTAQLATLSNFETQITQISKIIGTIAILRTKEKLTIKDPVTFAEFVKMFVQFSSKTSNTFVNNYFSNYCLLLGKNVKMSTSACNNILRKDYLVSLKHILKTEGNNFSTGKRLYNLSIALLNQRYKLNKVIELKLKTLMLKFTKTHDKSYICSIQQLNNSLKQNATFIKQLESWLTLLTKKFKNPPVTTTQLLRDRIYKIDCYVNKVEITPKLMASTETLLMNNNFIIVNYKILKQKLIAELLKLEKAQISSLSIWEIQLISQLNERFFNMDAQLTKIIYILQNRLLELKNQFYQHSEIKTNTEEQPSELQSDATILFSNSKELVVGSKTLRLKTALQNLLRTNYENSFIVLQTRRQVYNNIINRFGGKRRYNQILTKEKTWINPFSKFKNHQTSVTQQSLVKDKTKLIELLDSINQKIYQRKPIKSLETRKQKFFVKKAIKKRLKQYLLLMFMTTNTNLASLKTIYNVKTLSKLCENLTDLQTVPKISVIELVKVHQPKQYAVCLANFIVENLEKRFSFRSTMKKAAEQAMSTTNVKGIKIQISGRLNGAEIARTEWLRDGVVPLQTLRANIDYSYKTAKTIYGILGVKVWLFKEENKK</sequence>
<evidence type="ECO:0000256" key="4">
    <source>
        <dbReference type="ARBA" id="ARBA00035154"/>
    </source>
</evidence>
<dbReference type="PROSITE" id="PS00548">
    <property type="entry name" value="RIBOSOMAL_S3"/>
    <property type="match status" value="1"/>
</dbReference>
<evidence type="ECO:0000256" key="1">
    <source>
        <dbReference type="ARBA" id="ARBA00010761"/>
    </source>
</evidence>
<gene>
    <name evidence="5 9" type="primary">rps3</name>
</gene>
<dbReference type="HAMAP" id="MF_01309_B">
    <property type="entry name" value="Ribosomal_uS3_B"/>
    <property type="match status" value="1"/>
</dbReference>
<reference evidence="9" key="1">
    <citation type="submission" date="2019-11" db="EMBL/GenBank/DDBJ databases">
        <title>The Chloroplast Genome of the Green Alga Stigeoclonium polyrhizum.</title>
        <authorList>
            <person name="Liu B."/>
        </authorList>
    </citation>
    <scope>NUCLEOTIDE SEQUENCE</scope>
</reference>
<dbReference type="GeneID" id="54595834"/>
<dbReference type="GO" id="GO:0003735">
    <property type="term" value="F:structural constituent of ribosome"/>
    <property type="evidence" value="ECO:0007669"/>
    <property type="project" value="InterPro"/>
</dbReference>
<protein>
    <recommendedName>
        <fullName evidence="4 5">Small ribosomal subunit protein uS3c</fullName>
    </recommendedName>
</protein>
<keyword evidence="7 9" id="KW-0934">Plastid</keyword>